<reference evidence="3" key="1">
    <citation type="journal article" date="2023" name="Mol. Phylogenet. Evol.">
        <title>Genome-scale phylogeny and comparative genomics of the fungal order Sordariales.</title>
        <authorList>
            <person name="Hensen N."/>
            <person name="Bonometti L."/>
            <person name="Westerberg I."/>
            <person name="Brannstrom I.O."/>
            <person name="Guillou S."/>
            <person name="Cros-Aarteil S."/>
            <person name="Calhoun S."/>
            <person name="Haridas S."/>
            <person name="Kuo A."/>
            <person name="Mondo S."/>
            <person name="Pangilinan J."/>
            <person name="Riley R."/>
            <person name="LaButti K."/>
            <person name="Andreopoulos B."/>
            <person name="Lipzen A."/>
            <person name="Chen C."/>
            <person name="Yan M."/>
            <person name="Daum C."/>
            <person name="Ng V."/>
            <person name="Clum A."/>
            <person name="Steindorff A."/>
            <person name="Ohm R.A."/>
            <person name="Martin F."/>
            <person name="Silar P."/>
            <person name="Natvig D.O."/>
            <person name="Lalanne C."/>
            <person name="Gautier V."/>
            <person name="Ament-Velasquez S.L."/>
            <person name="Kruys A."/>
            <person name="Hutchinson M.I."/>
            <person name="Powell A.J."/>
            <person name="Barry K."/>
            <person name="Miller A.N."/>
            <person name="Grigoriev I.V."/>
            <person name="Debuchy R."/>
            <person name="Gladieux P."/>
            <person name="Hiltunen Thoren M."/>
            <person name="Johannesson H."/>
        </authorList>
    </citation>
    <scope>NUCLEOTIDE SEQUENCE</scope>
    <source>
        <strain evidence="3">CBS 359.72</strain>
    </source>
</reference>
<comment type="caution">
    <text evidence="3">The sequence shown here is derived from an EMBL/GenBank/DDBJ whole genome shotgun (WGS) entry which is preliminary data.</text>
</comment>
<feature type="compositionally biased region" description="Basic and acidic residues" evidence="1">
    <location>
        <begin position="299"/>
        <end position="315"/>
    </location>
</feature>
<feature type="transmembrane region" description="Helical" evidence="2">
    <location>
        <begin position="157"/>
        <end position="178"/>
    </location>
</feature>
<feature type="region of interest" description="Disordered" evidence="1">
    <location>
        <begin position="201"/>
        <end position="315"/>
    </location>
</feature>
<dbReference type="Proteomes" id="UP001303647">
    <property type="component" value="Unassembled WGS sequence"/>
</dbReference>
<sequence>MNICPAPDSTSVAYFTGSYSASVGLDNTGFCPVAPVCEDCSSPIFDLLRGTGVILASMYRLVRLCLMDLEPQDIARYVGKALGILALMLAVIAAPIFWVIEKSFGIFRIVYSTIFSGVYSVFYGILRIVISPFLIPWHIVVWTWEMVQDLYDELEPLLIYFSFAVIIGAFTGTIIAVLTNRILRLLHSWFPFLRPRRSHRPTALSHDRGESLGSESRRGNEYGRSSKDKITRKDKGKDKHVDSAIYWSSSDDGSDTRKSSSMSGAPGGGSWRRVAPPAAAASSLMAKSSRYRTPPVGVRVEDTIHEESSGEKGFD</sequence>
<reference evidence="3" key="2">
    <citation type="submission" date="2023-05" db="EMBL/GenBank/DDBJ databases">
        <authorList>
            <consortium name="Lawrence Berkeley National Laboratory"/>
            <person name="Steindorff A."/>
            <person name="Hensen N."/>
            <person name="Bonometti L."/>
            <person name="Westerberg I."/>
            <person name="Brannstrom I.O."/>
            <person name="Guillou S."/>
            <person name="Cros-Aarteil S."/>
            <person name="Calhoun S."/>
            <person name="Haridas S."/>
            <person name="Kuo A."/>
            <person name="Mondo S."/>
            <person name="Pangilinan J."/>
            <person name="Riley R."/>
            <person name="Labutti K."/>
            <person name="Andreopoulos B."/>
            <person name="Lipzen A."/>
            <person name="Chen C."/>
            <person name="Yanf M."/>
            <person name="Daum C."/>
            <person name="Ng V."/>
            <person name="Clum A."/>
            <person name="Ohm R."/>
            <person name="Martin F."/>
            <person name="Silar P."/>
            <person name="Natvig D."/>
            <person name="Lalanne C."/>
            <person name="Gautier V."/>
            <person name="Ament-Velasquez S.L."/>
            <person name="Kruys A."/>
            <person name="Hutchinson M.I."/>
            <person name="Powell A.J."/>
            <person name="Barry K."/>
            <person name="Miller A.N."/>
            <person name="Grigoriev I.V."/>
            <person name="Debuchy R."/>
            <person name="Gladieux P."/>
            <person name="Thoren M.H."/>
            <person name="Johannesson H."/>
        </authorList>
    </citation>
    <scope>NUCLEOTIDE SEQUENCE</scope>
    <source>
        <strain evidence="3">CBS 359.72</strain>
    </source>
</reference>
<keyword evidence="2" id="KW-0812">Transmembrane</keyword>
<dbReference type="EMBL" id="MU857608">
    <property type="protein sequence ID" value="KAK4251143.1"/>
    <property type="molecule type" value="Genomic_DNA"/>
</dbReference>
<proteinExistence type="predicted"/>
<feature type="transmembrane region" description="Helical" evidence="2">
    <location>
        <begin position="109"/>
        <end position="137"/>
    </location>
</feature>
<keyword evidence="2" id="KW-0472">Membrane</keyword>
<dbReference type="AlphaFoldDB" id="A0AAN7CZB7"/>
<evidence type="ECO:0000256" key="2">
    <source>
        <dbReference type="SAM" id="Phobius"/>
    </source>
</evidence>
<gene>
    <name evidence="3" type="ORF">C7999DRAFT_38020</name>
</gene>
<evidence type="ECO:0000313" key="4">
    <source>
        <dbReference type="Proteomes" id="UP001303647"/>
    </source>
</evidence>
<feature type="transmembrane region" description="Helical" evidence="2">
    <location>
        <begin position="77"/>
        <end position="100"/>
    </location>
</feature>
<name>A0AAN7CZB7_9PEZI</name>
<organism evidence="3 4">
    <name type="scientific">Corynascus novoguineensis</name>
    <dbReference type="NCBI Taxonomy" id="1126955"/>
    <lineage>
        <taxon>Eukaryota</taxon>
        <taxon>Fungi</taxon>
        <taxon>Dikarya</taxon>
        <taxon>Ascomycota</taxon>
        <taxon>Pezizomycotina</taxon>
        <taxon>Sordariomycetes</taxon>
        <taxon>Sordariomycetidae</taxon>
        <taxon>Sordariales</taxon>
        <taxon>Chaetomiaceae</taxon>
        <taxon>Corynascus</taxon>
    </lineage>
</organism>
<protein>
    <submittedName>
        <fullName evidence="3">Uncharacterized protein</fullName>
    </submittedName>
</protein>
<evidence type="ECO:0000256" key="1">
    <source>
        <dbReference type="SAM" id="MobiDB-lite"/>
    </source>
</evidence>
<feature type="compositionally biased region" description="Basic and acidic residues" evidence="1">
    <location>
        <begin position="205"/>
        <end position="242"/>
    </location>
</feature>
<keyword evidence="2" id="KW-1133">Transmembrane helix</keyword>
<keyword evidence="4" id="KW-1185">Reference proteome</keyword>
<evidence type="ECO:0000313" key="3">
    <source>
        <dbReference type="EMBL" id="KAK4251143.1"/>
    </source>
</evidence>
<accession>A0AAN7CZB7</accession>